<protein>
    <recommendedName>
        <fullName evidence="4">DoxX family protein</fullName>
    </recommendedName>
</protein>
<organism evidence="2 3">
    <name type="scientific">Stigmatella erecta</name>
    <dbReference type="NCBI Taxonomy" id="83460"/>
    <lineage>
        <taxon>Bacteria</taxon>
        <taxon>Pseudomonadati</taxon>
        <taxon>Myxococcota</taxon>
        <taxon>Myxococcia</taxon>
        <taxon>Myxococcales</taxon>
        <taxon>Cystobacterineae</taxon>
        <taxon>Archangiaceae</taxon>
        <taxon>Stigmatella</taxon>
    </lineage>
</organism>
<keyword evidence="1" id="KW-0472">Membrane</keyword>
<evidence type="ECO:0000313" key="2">
    <source>
        <dbReference type="EMBL" id="SEU16650.1"/>
    </source>
</evidence>
<proteinExistence type="predicted"/>
<gene>
    <name evidence="2" type="ORF">SAMN05443639_108334</name>
</gene>
<dbReference type="AlphaFoldDB" id="A0A1I0K230"/>
<keyword evidence="3" id="KW-1185">Reference proteome</keyword>
<feature type="transmembrane region" description="Helical" evidence="1">
    <location>
        <begin position="112"/>
        <end position="130"/>
    </location>
</feature>
<feature type="transmembrane region" description="Helical" evidence="1">
    <location>
        <begin position="33"/>
        <end position="52"/>
    </location>
</feature>
<accession>A0A1I0K230</accession>
<dbReference type="EMBL" id="FOIJ01000008">
    <property type="protein sequence ID" value="SEU16650.1"/>
    <property type="molecule type" value="Genomic_DNA"/>
</dbReference>
<evidence type="ECO:0000313" key="3">
    <source>
        <dbReference type="Proteomes" id="UP000199181"/>
    </source>
</evidence>
<evidence type="ECO:0008006" key="4">
    <source>
        <dbReference type="Google" id="ProtNLM"/>
    </source>
</evidence>
<keyword evidence="1" id="KW-0812">Transmembrane</keyword>
<dbReference type="Proteomes" id="UP000199181">
    <property type="component" value="Unassembled WGS sequence"/>
</dbReference>
<feature type="transmembrane region" description="Helical" evidence="1">
    <location>
        <begin position="78"/>
        <end position="106"/>
    </location>
</feature>
<reference evidence="3" key="1">
    <citation type="submission" date="2016-10" db="EMBL/GenBank/DDBJ databases">
        <authorList>
            <person name="Varghese N."/>
            <person name="Submissions S."/>
        </authorList>
    </citation>
    <scope>NUCLEOTIDE SEQUENCE [LARGE SCALE GENOMIC DNA]</scope>
    <source>
        <strain evidence="3">DSM 16858</strain>
    </source>
</reference>
<name>A0A1I0K230_9BACT</name>
<sequence length="159" mass="16777">MARCADFLTLVARQRTGRVDPMPPFASSTLPTWMLQVLPVAFLAITFLQSGLDKVINWKGNLDWQTGYFSKTPVLRGLVLPMFATLVVLELAAGGLCAAGVLALAFTGNSGIAVLGASVSGVIFLALLFGQRIVKDYPGAAGSVPYFLVSLAALFALRG</sequence>
<keyword evidence="1" id="KW-1133">Transmembrane helix</keyword>
<evidence type="ECO:0000256" key="1">
    <source>
        <dbReference type="SAM" id="Phobius"/>
    </source>
</evidence>
<feature type="transmembrane region" description="Helical" evidence="1">
    <location>
        <begin position="137"/>
        <end position="157"/>
    </location>
</feature>